<comment type="subcellular location">
    <subcellularLocation>
        <location evidence="1">Cell membrane</location>
        <topology evidence="1">Peripheral membrane protein</topology>
    </subcellularLocation>
</comment>
<evidence type="ECO:0000256" key="3">
    <source>
        <dbReference type="ARBA" id="ARBA00022475"/>
    </source>
</evidence>
<dbReference type="OrthoDB" id="9787851at2"/>
<dbReference type="InterPro" id="IPR051535">
    <property type="entry name" value="Siderophore_ABC-ATPase"/>
</dbReference>
<dbReference type="GO" id="GO:0006826">
    <property type="term" value="P:iron ion transport"/>
    <property type="evidence" value="ECO:0007669"/>
    <property type="project" value="UniProtKB-KW"/>
</dbReference>
<evidence type="ECO:0000256" key="2">
    <source>
        <dbReference type="ARBA" id="ARBA00022448"/>
    </source>
</evidence>
<keyword evidence="9" id="KW-0472">Membrane</keyword>
<dbReference type="SMART" id="SM00382">
    <property type="entry name" value="AAA"/>
    <property type="match status" value="1"/>
</dbReference>
<dbReference type="CDD" id="cd03214">
    <property type="entry name" value="ABC_Iron-Siderophores_B12_Hemin"/>
    <property type="match status" value="1"/>
</dbReference>
<proteinExistence type="predicted"/>
<dbReference type="InterPro" id="IPR027417">
    <property type="entry name" value="P-loop_NTPase"/>
</dbReference>
<dbReference type="InterPro" id="IPR003439">
    <property type="entry name" value="ABC_transporter-like_ATP-bd"/>
</dbReference>
<dbReference type="EMBL" id="FMYM01000010">
    <property type="protein sequence ID" value="SDC54973.1"/>
    <property type="molecule type" value="Genomic_DNA"/>
</dbReference>
<evidence type="ECO:0000256" key="9">
    <source>
        <dbReference type="ARBA" id="ARBA00023136"/>
    </source>
</evidence>
<evidence type="ECO:0000313" key="12">
    <source>
        <dbReference type="Proteomes" id="UP000242662"/>
    </source>
</evidence>
<gene>
    <name evidence="11" type="ORF">SAMN05421737_11026</name>
</gene>
<keyword evidence="3" id="KW-1003">Cell membrane</keyword>
<dbReference type="Proteomes" id="UP000242662">
    <property type="component" value="Unassembled WGS sequence"/>
</dbReference>
<feature type="domain" description="ABC transporter" evidence="10">
    <location>
        <begin position="3"/>
        <end position="241"/>
    </location>
</feature>
<keyword evidence="2" id="KW-0813">Transport</keyword>
<dbReference type="InterPro" id="IPR003593">
    <property type="entry name" value="AAA+_ATPase"/>
</dbReference>
<dbReference type="SUPFAM" id="SSF52540">
    <property type="entry name" value="P-loop containing nucleoside triphosphate hydrolases"/>
    <property type="match status" value="1"/>
</dbReference>
<dbReference type="PROSITE" id="PS50893">
    <property type="entry name" value="ABC_TRANSPORTER_2"/>
    <property type="match status" value="1"/>
</dbReference>
<keyword evidence="6 11" id="KW-0067">ATP-binding</keyword>
<dbReference type="RefSeq" id="WP_090776325.1">
    <property type="nucleotide sequence ID" value="NZ_FMYM01000010.1"/>
</dbReference>
<dbReference type="InterPro" id="IPR017871">
    <property type="entry name" value="ABC_transporter-like_CS"/>
</dbReference>
<evidence type="ECO:0000256" key="4">
    <source>
        <dbReference type="ARBA" id="ARBA00022496"/>
    </source>
</evidence>
<evidence type="ECO:0000256" key="1">
    <source>
        <dbReference type="ARBA" id="ARBA00004202"/>
    </source>
</evidence>
<keyword evidence="5" id="KW-0547">Nucleotide-binding</keyword>
<protein>
    <submittedName>
        <fullName evidence="11">Iron complex transport system ATP-binding protein</fullName>
    </submittedName>
</protein>
<keyword evidence="7" id="KW-0408">Iron</keyword>
<evidence type="ECO:0000259" key="10">
    <source>
        <dbReference type="PROSITE" id="PS50893"/>
    </source>
</evidence>
<evidence type="ECO:0000256" key="6">
    <source>
        <dbReference type="ARBA" id="ARBA00022840"/>
    </source>
</evidence>
<name>A0A1G6MHG9_9BACI</name>
<dbReference type="Pfam" id="PF00005">
    <property type="entry name" value="ABC_tran"/>
    <property type="match status" value="1"/>
</dbReference>
<dbReference type="GO" id="GO:0005886">
    <property type="term" value="C:plasma membrane"/>
    <property type="evidence" value="ECO:0007669"/>
    <property type="project" value="UniProtKB-SubCell"/>
</dbReference>
<evidence type="ECO:0000256" key="7">
    <source>
        <dbReference type="ARBA" id="ARBA00023004"/>
    </source>
</evidence>
<organism evidence="11 12">
    <name type="scientific">Shouchella lonarensis</name>
    <dbReference type="NCBI Taxonomy" id="1464122"/>
    <lineage>
        <taxon>Bacteria</taxon>
        <taxon>Bacillati</taxon>
        <taxon>Bacillota</taxon>
        <taxon>Bacilli</taxon>
        <taxon>Bacillales</taxon>
        <taxon>Bacillaceae</taxon>
        <taxon>Shouchella</taxon>
    </lineage>
</organism>
<accession>A0A1G6MHG9</accession>
<reference evidence="12" key="1">
    <citation type="submission" date="2016-09" db="EMBL/GenBank/DDBJ databases">
        <authorList>
            <person name="Varghese N."/>
            <person name="Submissions S."/>
        </authorList>
    </citation>
    <scope>NUCLEOTIDE SEQUENCE [LARGE SCALE GENOMIC DNA]</scope>
    <source>
        <strain evidence="12">25nlg</strain>
    </source>
</reference>
<keyword evidence="4" id="KW-0410">Iron transport</keyword>
<evidence type="ECO:0000313" key="11">
    <source>
        <dbReference type="EMBL" id="SDC54973.1"/>
    </source>
</evidence>
<dbReference type="FunFam" id="3.40.50.300:FF:000134">
    <property type="entry name" value="Iron-enterobactin ABC transporter ATP-binding protein"/>
    <property type="match status" value="1"/>
</dbReference>
<dbReference type="STRING" id="1464122.SAMN05421737_11026"/>
<dbReference type="Gene3D" id="3.40.50.300">
    <property type="entry name" value="P-loop containing nucleotide triphosphate hydrolases"/>
    <property type="match status" value="1"/>
</dbReference>
<evidence type="ECO:0000256" key="8">
    <source>
        <dbReference type="ARBA" id="ARBA00023065"/>
    </source>
</evidence>
<dbReference type="PANTHER" id="PTHR42771:SF4">
    <property type="entry name" value="IRON(3+)-HYDROXAMATE IMPORT ATP-BINDING PROTEIN FHUC"/>
    <property type="match status" value="1"/>
</dbReference>
<dbReference type="PANTHER" id="PTHR42771">
    <property type="entry name" value="IRON(3+)-HYDROXAMATE IMPORT ATP-BINDING PROTEIN FHUC"/>
    <property type="match status" value="1"/>
</dbReference>
<dbReference type="AlphaFoldDB" id="A0A1G6MHG9"/>
<dbReference type="GO" id="GO:0016887">
    <property type="term" value="F:ATP hydrolysis activity"/>
    <property type="evidence" value="ECO:0007669"/>
    <property type="project" value="InterPro"/>
</dbReference>
<sequence length="269" mass="29969">MTTAIETEHLTFRNGYFTLRDLNLTIPKGKVTAIVGPNGSGKSTLLHLITKLLKQTSGDVRVENMSTAKLATKSLAKRLAMMPQCKQSLPSMTVKELVSFGRAPYQKWYQTGASNGDRDIVDWALQVTNTKKHANRMFDTLSGGEQQKVRIALALAQQSPILLLDEPTTYLDIAHQLEMMDMLKSMNKRFGLTIVMVLHELQQAAAYCDHLVALKEGHIAATGQPQQVLTARFLKEVYHIDAKVVFSEGYPLIIPLTQSYCHLEAVKTI</sequence>
<dbReference type="GO" id="GO:0005524">
    <property type="term" value="F:ATP binding"/>
    <property type="evidence" value="ECO:0007669"/>
    <property type="project" value="UniProtKB-KW"/>
</dbReference>
<dbReference type="PROSITE" id="PS00211">
    <property type="entry name" value="ABC_TRANSPORTER_1"/>
    <property type="match status" value="1"/>
</dbReference>
<keyword evidence="8" id="KW-0406">Ion transport</keyword>
<keyword evidence="12" id="KW-1185">Reference proteome</keyword>
<evidence type="ECO:0000256" key="5">
    <source>
        <dbReference type="ARBA" id="ARBA00022741"/>
    </source>
</evidence>